<organism evidence="2 3">
    <name type="scientific">Pocillopora damicornis</name>
    <name type="common">Cauliflower coral</name>
    <name type="synonym">Millepora damicornis</name>
    <dbReference type="NCBI Taxonomy" id="46731"/>
    <lineage>
        <taxon>Eukaryota</taxon>
        <taxon>Metazoa</taxon>
        <taxon>Cnidaria</taxon>
        <taxon>Anthozoa</taxon>
        <taxon>Hexacorallia</taxon>
        <taxon>Scleractinia</taxon>
        <taxon>Astrocoeniina</taxon>
        <taxon>Pocilloporidae</taxon>
        <taxon>Pocillopora</taxon>
    </lineage>
</organism>
<dbReference type="Gene3D" id="3.40.50.300">
    <property type="entry name" value="P-loop containing nucleotide triphosphate hydrolases"/>
    <property type="match status" value="1"/>
</dbReference>
<sequence>MLDDIQSQMSQNNLSSTQLFRSNADYFNNRRFKTSSNSMDSSSFVTQASTPNSFASQWNQKESEWFVSSSQRTQSRYLQPSLLYDEEEADNAHEVVAQDSPELFTQHSDFHLRGAPFNASELDMEDSEGFAFQDDVPEEENNQSFYLASVPRHNFDTPAQLFIPDYGDQPENPNAGIGLRSVNEIPNPFRSVFSKFPYFNIVQSKVFDEVMYTDRPLVVCAPTGSGKTVIFELAVIRLLMSCEGGLSTAKVVYMAPMKALCSERFTDWSTKFGPFGLRCKEVTGDSELDDLYELQSVHVIMTT</sequence>
<dbReference type="GO" id="GO:0043138">
    <property type="term" value="F:3'-5' DNA helicase activity"/>
    <property type="evidence" value="ECO:0007669"/>
    <property type="project" value="UniProtKB-EC"/>
</dbReference>
<keyword evidence="3" id="KW-1185">Reference proteome</keyword>
<evidence type="ECO:0000259" key="1">
    <source>
        <dbReference type="PROSITE" id="PS51192"/>
    </source>
</evidence>
<dbReference type="GO" id="GO:0005524">
    <property type="term" value="F:ATP binding"/>
    <property type="evidence" value="ECO:0007669"/>
    <property type="project" value="InterPro"/>
</dbReference>
<dbReference type="PANTHER" id="PTHR47835:SF3">
    <property type="entry name" value="HELICASE FOR MEIOSIS 1"/>
    <property type="match status" value="1"/>
</dbReference>
<dbReference type="InterPro" id="IPR011545">
    <property type="entry name" value="DEAD/DEAH_box_helicase_dom"/>
</dbReference>
<comment type="caution">
    <text evidence="2">The sequence shown here is derived from an EMBL/GenBank/DDBJ whole genome shotgun (WGS) entry which is preliminary data.</text>
</comment>
<dbReference type="SUPFAM" id="SSF52540">
    <property type="entry name" value="P-loop containing nucleoside triphosphate hydrolases"/>
    <property type="match status" value="1"/>
</dbReference>
<accession>A0A3M6TAR1</accession>
<proteinExistence type="predicted"/>
<dbReference type="Pfam" id="PF00270">
    <property type="entry name" value="DEAD"/>
    <property type="match status" value="1"/>
</dbReference>
<dbReference type="InterPro" id="IPR014001">
    <property type="entry name" value="Helicase_ATP-bd"/>
</dbReference>
<dbReference type="GO" id="GO:0003676">
    <property type="term" value="F:nucleic acid binding"/>
    <property type="evidence" value="ECO:0007669"/>
    <property type="project" value="InterPro"/>
</dbReference>
<dbReference type="OrthoDB" id="5984492at2759"/>
<dbReference type="GO" id="GO:0016787">
    <property type="term" value="F:hydrolase activity"/>
    <property type="evidence" value="ECO:0007669"/>
    <property type="project" value="UniProtKB-KW"/>
</dbReference>
<dbReference type="STRING" id="46731.A0A3M6TAR1"/>
<reference evidence="2 3" key="1">
    <citation type="journal article" date="2018" name="Sci. Rep.">
        <title>Comparative analysis of the Pocillopora damicornis genome highlights role of immune system in coral evolution.</title>
        <authorList>
            <person name="Cunning R."/>
            <person name="Bay R.A."/>
            <person name="Gillette P."/>
            <person name="Baker A.C."/>
            <person name="Traylor-Knowles N."/>
        </authorList>
    </citation>
    <scope>NUCLEOTIDE SEQUENCE [LARGE SCALE GENOMIC DNA]</scope>
    <source>
        <strain evidence="2">RSMAS</strain>
        <tissue evidence="2">Whole animal</tissue>
    </source>
</reference>
<dbReference type="PROSITE" id="PS51192">
    <property type="entry name" value="HELICASE_ATP_BIND_1"/>
    <property type="match status" value="1"/>
</dbReference>
<evidence type="ECO:0000313" key="3">
    <source>
        <dbReference type="Proteomes" id="UP000275408"/>
    </source>
</evidence>
<feature type="domain" description="Helicase ATP-binding" evidence="1">
    <location>
        <begin position="208"/>
        <end position="303"/>
    </location>
</feature>
<dbReference type="EMBL" id="RCHS01003996">
    <property type="protein sequence ID" value="RMX38482.1"/>
    <property type="molecule type" value="Genomic_DNA"/>
</dbReference>
<name>A0A3M6TAR1_POCDA</name>
<evidence type="ECO:0000313" key="2">
    <source>
        <dbReference type="EMBL" id="RMX38482.1"/>
    </source>
</evidence>
<dbReference type="AlphaFoldDB" id="A0A3M6TAR1"/>
<protein>
    <recommendedName>
        <fullName evidence="1">Helicase ATP-binding domain-containing protein</fullName>
    </recommendedName>
</protein>
<feature type="non-terminal residue" evidence="2">
    <location>
        <position position="303"/>
    </location>
</feature>
<dbReference type="PANTHER" id="PTHR47835">
    <property type="entry name" value="HFM1, ATP DEPENDENT DNA HELICASE HOMOLOG"/>
    <property type="match status" value="1"/>
</dbReference>
<dbReference type="InterPro" id="IPR052247">
    <property type="entry name" value="Meiotic_Crossover_Helicase"/>
</dbReference>
<dbReference type="Proteomes" id="UP000275408">
    <property type="component" value="Unassembled WGS sequence"/>
</dbReference>
<dbReference type="InterPro" id="IPR027417">
    <property type="entry name" value="P-loop_NTPase"/>
</dbReference>
<gene>
    <name evidence="2" type="ORF">pdam_00016775</name>
</gene>